<dbReference type="Proteomes" id="UP001154282">
    <property type="component" value="Unassembled WGS sequence"/>
</dbReference>
<comment type="caution">
    <text evidence="2">The sequence shown here is derived from an EMBL/GenBank/DDBJ whole genome shotgun (WGS) entry which is preliminary data.</text>
</comment>
<dbReference type="InterPro" id="IPR050231">
    <property type="entry name" value="Iron_ascorbate_oxido_reductase"/>
</dbReference>
<dbReference type="EMBL" id="CAMGYJ010000004">
    <property type="protein sequence ID" value="CAI0407105.1"/>
    <property type="molecule type" value="Genomic_DNA"/>
</dbReference>
<name>A0AAV0JB33_9ROSI</name>
<dbReference type="Gene3D" id="2.60.120.330">
    <property type="entry name" value="B-lactam Antibiotic, Isopenicillin N Synthase, Chain"/>
    <property type="match status" value="1"/>
</dbReference>
<dbReference type="InterPro" id="IPR005123">
    <property type="entry name" value="Oxoglu/Fe-dep_dioxygenase_dom"/>
</dbReference>
<organism evidence="2 3">
    <name type="scientific">Linum tenue</name>
    <dbReference type="NCBI Taxonomy" id="586396"/>
    <lineage>
        <taxon>Eukaryota</taxon>
        <taxon>Viridiplantae</taxon>
        <taxon>Streptophyta</taxon>
        <taxon>Embryophyta</taxon>
        <taxon>Tracheophyta</taxon>
        <taxon>Spermatophyta</taxon>
        <taxon>Magnoliopsida</taxon>
        <taxon>eudicotyledons</taxon>
        <taxon>Gunneridae</taxon>
        <taxon>Pentapetalae</taxon>
        <taxon>rosids</taxon>
        <taxon>fabids</taxon>
        <taxon>Malpighiales</taxon>
        <taxon>Linaceae</taxon>
        <taxon>Linum</taxon>
    </lineage>
</organism>
<dbReference type="PANTHER" id="PTHR47990">
    <property type="entry name" value="2-OXOGLUTARATE (2OG) AND FE(II)-DEPENDENT OXYGENASE SUPERFAMILY PROTEIN-RELATED"/>
    <property type="match status" value="1"/>
</dbReference>
<evidence type="ECO:0000259" key="1">
    <source>
        <dbReference type="PROSITE" id="PS51471"/>
    </source>
</evidence>
<dbReference type="InterPro" id="IPR044861">
    <property type="entry name" value="IPNS-like_FE2OG_OXY"/>
</dbReference>
<protein>
    <recommendedName>
        <fullName evidence="1">Fe2OG dioxygenase domain-containing protein</fullName>
    </recommendedName>
</protein>
<evidence type="ECO:0000313" key="2">
    <source>
        <dbReference type="EMBL" id="CAI0407105.1"/>
    </source>
</evidence>
<dbReference type="InterPro" id="IPR027443">
    <property type="entry name" value="IPNS-like_sf"/>
</dbReference>
<gene>
    <name evidence="2" type="ORF">LITE_LOCUS13453</name>
</gene>
<dbReference type="PROSITE" id="PS51471">
    <property type="entry name" value="FE2OG_OXY"/>
    <property type="match status" value="1"/>
</dbReference>
<dbReference type="Pfam" id="PF03171">
    <property type="entry name" value="2OG-FeII_Oxy"/>
    <property type="match status" value="1"/>
</dbReference>
<evidence type="ECO:0000313" key="3">
    <source>
        <dbReference type="Proteomes" id="UP001154282"/>
    </source>
</evidence>
<dbReference type="AlphaFoldDB" id="A0AAV0JB33"/>
<accession>A0AAV0JB33</accession>
<proteinExistence type="predicted"/>
<reference evidence="2" key="1">
    <citation type="submission" date="2022-08" db="EMBL/GenBank/DDBJ databases">
        <authorList>
            <person name="Gutierrez-Valencia J."/>
        </authorList>
    </citation>
    <scope>NUCLEOTIDE SEQUENCE</scope>
</reference>
<feature type="domain" description="Fe2OG dioxygenase" evidence="1">
    <location>
        <begin position="1"/>
        <end position="79"/>
    </location>
</feature>
<keyword evidence="3" id="KW-1185">Reference proteome</keyword>
<dbReference type="SUPFAM" id="SSF51197">
    <property type="entry name" value="Clavaminate synthase-like"/>
    <property type="match status" value="1"/>
</dbReference>
<sequence>MPHTDSDFLTILYQDDQVGGLQLVKDGKCFAVKPNPQALIVNIGDLFQAWSNGVYKSVEHRVVTNPHVERFSTAYFFCPSYDTEIESRCEPSIYRKFSFKEYRQQVQEDVGKLGRKVGLSRFTVNAIYS</sequence>